<feature type="transmembrane region" description="Helical" evidence="1">
    <location>
        <begin position="6"/>
        <end position="26"/>
    </location>
</feature>
<feature type="transmembrane region" description="Helical" evidence="1">
    <location>
        <begin position="75"/>
        <end position="101"/>
    </location>
</feature>
<evidence type="ECO:0000313" key="2">
    <source>
        <dbReference type="EMBL" id="MFC6753013.1"/>
    </source>
</evidence>
<feature type="transmembrane region" description="Helical" evidence="1">
    <location>
        <begin position="113"/>
        <end position="132"/>
    </location>
</feature>
<keyword evidence="1" id="KW-1133">Transmembrane helix</keyword>
<keyword evidence="3" id="KW-1185">Reference proteome</keyword>
<dbReference type="RefSeq" id="WP_379780242.1">
    <property type="nucleotide sequence ID" value="NZ_JBHSWW010000056.1"/>
</dbReference>
<protein>
    <submittedName>
        <fullName evidence="2">Uncharacterized protein</fullName>
    </submittedName>
</protein>
<gene>
    <name evidence="2" type="ORF">ACFQEU_05965</name>
</gene>
<keyword evidence="1" id="KW-0472">Membrane</keyword>
<organism evidence="2 3">
    <name type="scientific">Halorubrum tibetense</name>
    <dbReference type="NCBI Taxonomy" id="175631"/>
    <lineage>
        <taxon>Archaea</taxon>
        <taxon>Methanobacteriati</taxon>
        <taxon>Methanobacteriota</taxon>
        <taxon>Stenosarchaea group</taxon>
        <taxon>Halobacteria</taxon>
        <taxon>Halobacteriales</taxon>
        <taxon>Haloferacaceae</taxon>
        <taxon>Halorubrum</taxon>
    </lineage>
</organism>
<evidence type="ECO:0000256" key="1">
    <source>
        <dbReference type="SAM" id="Phobius"/>
    </source>
</evidence>
<proteinExistence type="predicted"/>
<accession>A0ABD5S912</accession>
<dbReference type="EMBL" id="JBHSWW010000056">
    <property type="protein sequence ID" value="MFC6753013.1"/>
    <property type="molecule type" value="Genomic_DNA"/>
</dbReference>
<keyword evidence="1" id="KW-0812">Transmembrane</keyword>
<reference evidence="2 3" key="1">
    <citation type="journal article" date="2019" name="Int. J. Syst. Evol. Microbiol.">
        <title>The Global Catalogue of Microorganisms (GCM) 10K type strain sequencing project: providing services to taxonomists for standard genome sequencing and annotation.</title>
        <authorList>
            <consortium name="The Broad Institute Genomics Platform"/>
            <consortium name="The Broad Institute Genome Sequencing Center for Infectious Disease"/>
            <person name="Wu L."/>
            <person name="Ma J."/>
        </authorList>
    </citation>
    <scope>NUCLEOTIDE SEQUENCE [LARGE SCALE GENOMIC DNA]</scope>
    <source>
        <strain evidence="2 3">CGMCC 1.3239</strain>
    </source>
</reference>
<name>A0ABD5S912_9EURY</name>
<feature type="transmembrane region" description="Helical" evidence="1">
    <location>
        <begin position="38"/>
        <end position="55"/>
    </location>
</feature>
<dbReference type="Proteomes" id="UP001596442">
    <property type="component" value="Unassembled WGS sequence"/>
</dbReference>
<evidence type="ECO:0000313" key="3">
    <source>
        <dbReference type="Proteomes" id="UP001596442"/>
    </source>
</evidence>
<sequence length="133" mass="14525">MKNNIVLSYMVVSSIVAIVPFLNIVLPAGMDLSIPPELFINLLIFIVIPICAYYLDDRCSVGEDWRYSISVYIGALLTVLAFYHSEVVFGVTLIAFSVWVFESAVISKSLFRLFVGEMGAIAAGVVIVVSLVG</sequence>
<dbReference type="AlphaFoldDB" id="A0ABD5S912"/>
<comment type="caution">
    <text evidence="2">The sequence shown here is derived from an EMBL/GenBank/DDBJ whole genome shotgun (WGS) entry which is preliminary data.</text>
</comment>